<accession>A0A9P6B1Y5</accession>
<name>A0A9P6B1Y5_9AGAM</name>
<feature type="chain" id="PRO_5040388706" evidence="2">
    <location>
        <begin position="18"/>
        <end position="222"/>
    </location>
</feature>
<evidence type="ECO:0000313" key="3">
    <source>
        <dbReference type="EMBL" id="KAF9515937.1"/>
    </source>
</evidence>
<comment type="caution">
    <text evidence="3">The sequence shown here is derived from an EMBL/GenBank/DDBJ whole genome shotgun (WGS) entry which is preliminary data.</text>
</comment>
<evidence type="ECO:0000256" key="1">
    <source>
        <dbReference type="SAM" id="MobiDB-lite"/>
    </source>
</evidence>
<feature type="region of interest" description="Disordered" evidence="1">
    <location>
        <begin position="174"/>
        <end position="205"/>
    </location>
</feature>
<keyword evidence="2" id="KW-0732">Signal</keyword>
<proteinExistence type="predicted"/>
<evidence type="ECO:0000256" key="2">
    <source>
        <dbReference type="SAM" id="SignalP"/>
    </source>
</evidence>
<protein>
    <submittedName>
        <fullName evidence="3">Uncharacterized protein</fullName>
    </submittedName>
</protein>
<dbReference type="AlphaFoldDB" id="A0A9P6B1Y5"/>
<reference evidence="3" key="1">
    <citation type="journal article" date="2020" name="Nat. Commun.">
        <title>Large-scale genome sequencing of mycorrhizal fungi provides insights into the early evolution of symbiotic traits.</title>
        <authorList>
            <person name="Miyauchi S."/>
            <person name="Kiss E."/>
            <person name="Kuo A."/>
            <person name="Drula E."/>
            <person name="Kohler A."/>
            <person name="Sanchez-Garcia M."/>
            <person name="Morin E."/>
            <person name="Andreopoulos B."/>
            <person name="Barry K.W."/>
            <person name="Bonito G."/>
            <person name="Buee M."/>
            <person name="Carver A."/>
            <person name="Chen C."/>
            <person name="Cichocki N."/>
            <person name="Clum A."/>
            <person name="Culley D."/>
            <person name="Crous P.W."/>
            <person name="Fauchery L."/>
            <person name="Girlanda M."/>
            <person name="Hayes R.D."/>
            <person name="Keri Z."/>
            <person name="LaButti K."/>
            <person name="Lipzen A."/>
            <person name="Lombard V."/>
            <person name="Magnuson J."/>
            <person name="Maillard F."/>
            <person name="Murat C."/>
            <person name="Nolan M."/>
            <person name="Ohm R.A."/>
            <person name="Pangilinan J."/>
            <person name="Pereira M.F."/>
            <person name="Perotto S."/>
            <person name="Peter M."/>
            <person name="Pfister S."/>
            <person name="Riley R."/>
            <person name="Sitrit Y."/>
            <person name="Stielow J.B."/>
            <person name="Szollosi G."/>
            <person name="Zifcakova L."/>
            <person name="Stursova M."/>
            <person name="Spatafora J.W."/>
            <person name="Tedersoo L."/>
            <person name="Vaario L.M."/>
            <person name="Yamada A."/>
            <person name="Yan M."/>
            <person name="Wang P."/>
            <person name="Xu J."/>
            <person name="Bruns T."/>
            <person name="Baldrian P."/>
            <person name="Vilgalys R."/>
            <person name="Dunand C."/>
            <person name="Henrissat B."/>
            <person name="Grigoriev I.V."/>
            <person name="Hibbett D."/>
            <person name="Nagy L.G."/>
            <person name="Martin F.M."/>
        </authorList>
    </citation>
    <scope>NUCLEOTIDE SEQUENCE</scope>
    <source>
        <strain evidence="3">UP504</strain>
    </source>
</reference>
<dbReference type="OrthoDB" id="3359616at2759"/>
<keyword evidence="4" id="KW-1185">Reference proteome</keyword>
<evidence type="ECO:0000313" key="4">
    <source>
        <dbReference type="Proteomes" id="UP000886523"/>
    </source>
</evidence>
<sequence>MLAPLAVLGSVALLAAAAPAPQPYEVGSLNATITYTPDSSWGTYIAPGGFQTEANTSVAVFSTKQTNLSAVNWTTPYPTVTFQWWGYQRSDGGNATVSIDDSLVQVVDYYNKSSPGTAFPVLLYSVASLSPAVHRIYIRNQFDARGTFGSGYGEINVDHFVVIPVDAATTSSAVSTSTSSSSSSSPSATTSSATPTPAVRSSNNHAGAIAGGVVGGVVGLAS</sequence>
<gene>
    <name evidence="3" type="ORF">BS47DRAFT_730530</name>
</gene>
<feature type="signal peptide" evidence="2">
    <location>
        <begin position="1"/>
        <end position="17"/>
    </location>
</feature>
<dbReference type="Gene3D" id="2.60.120.260">
    <property type="entry name" value="Galactose-binding domain-like"/>
    <property type="match status" value="1"/>
</dbReference>
<dbReference type="EMBL" id="MU128945">
    <property type="protein sequence ID" value="KAF9515937.1"/>
    <property type="molecule type" value="Genomic_DNA"/>
</dbReference>
<organism evidence="3 4">
    <name type="scientific">Hydnum rufescens UP504</name>
    <dbReference type="NCBI Taxonomy" id="1448309"/>
    <lineage>
        <taxon>Eukaryota</taxon>
        <taxon>Fungi</taxon>
        <taxon>Dikarya</taxon>
        <taxon>Basidiomycota</taxon>
        <taxon>Agaricomycotina</taxon>
        <taxon>Agaricomycetes</taxon>
        <taxon>Cantharellales</taxon>
        <taxon>Hydnaceae</taxon>
        <taxon>Hydnum</taxon>
    </lineage>
</organism>
<dbReference type="Proteomes" id="UP000886523">
    <property type="component" value="Unassembled WGS sequence"/>
</dbReference>